<sequence>MSDAIATIVVRFLPDNLSTEARAGEPLLEVANRAGVTIPTGCLMGSCHACEVEIVGGPTLCACISGVPGDSPEVTVNLESDPLW</sequence>
<keyword evidence="3" id="KW-1185">Reference proteome</keyword>
<dbReference type="EMBL" id="JAQOSQ010000001">
    <property type="protein sequence ID" value="MDJ1181737.1"/>
    <property type="molecule type" value="Genomic_DNA"/>
</dbReference>
<dbReference type="RefSeq" id="WP_283756391.1">
    <property type="nucleotide sequence ID" value="NZ_JAQOSQ010000001.1"/>
</dbReference>
<comment type="caution">
    <text evidence="2">The sequence shown here is derived from an EMBL/GenBank/DDBJ whole genome shotgun (WGS) entry which is preliminary data.</text>
</comment>
<name>A0ABT7BRB3_9CYAN</name>
<dbReference type="InterPro" id="IPR012675">
    <property type="entry name" value="Beta-grasp_dom_sf"/>
</dbReference>
<dbReference type="Proteomes" id="UP001232992">
    <property type="component" value="Unassembled WGS sequence"/>
</dbReference>
<dbReference type="SUPFAM" id="SSF54292">
    <property type="entry name" value="2Fe-2S ferredoxin-like"/>
    <property type="match status" value="1"/>
</dbReference>
<accession>A0ABT7BRB3</accession>
<evidence type="ECO:0000313" key="2">
    <source>
        <dbReference type="EMBL" id="MDJ1181737.1"/>
    </source>
</evidence>
<proteinExistence type="predicted"/>
<feature type="domain" description="2Fe-2S ferredoxin-type" evidence="1">
    <location>
        <begin position="8"/>
        <end position="82"/>
    </location>
</feature>
<dbReference type="Pfam" id="PF00111">
    <property type="entry name" value="Fer2"/>
    <property type="match status" value="1"/>
</dbReference>
<gene>
    <name evidence="2" type="ORF">PMH09_00890</name>
</gene>
<evidence type="ECO:0000259" key="1">
    <source>
        <dbReference type="PROSITE" id="PS51085"/>
    </source>
</evidence>
<protein>
    <submittedName>
        <fullName evidence="2">2Fe-2S iron-sulfur cluster-binding protein</fullName>
    </submittedName>
</protein>
<evidence type="ECO:0000313" key="3">
    <source>
        <dbReference type="Proteomes" id="UP001232992"/>
    </source>
</evidence>
<dbReference type="InterPro" id="IPR036010">
    <property type="entry name" value="2Fe-2S_ferredoxin-like_sf"/>
</dbReference>
<reference evidence="2 3" key="1">
    <citation type="submission" date="2023-01" db="EMBL/GenBank/DDBJ databases">
        <title>Novel diversity within Roseofilum (Cyanobacteria; Desertifilaceae) from marine benthic mats with descriptions of four novel species.</title>
        <authorList>
            <person name="Wang Y."/>
            <person name="Berthold D.E."/>
            <person name="Hu J."/>
            <person name="Lefler F.W."/>
            <person name="Laughinghouse H.D. IV."/>
        </authorList>
    </citation>
    <scope>NUCLEOTIDE SEQUENCE [LARGE SCALE GENOMIC DNA]</scope>
    <source>
        <strain evidence="2 3">BLCC-M143</strain>
    </source>
</reference>
<dbReference type="InterPro" id="IPR001041">
    <property type="entry name" value="2Fe-2S_ferredoxin-type"/>
</dbReference>
<dbReference type="Gene3D" id="3.10.20.30">
    <property type="match status" value="1"/>
</dbReference>
<organism evidence="2 3">
    <name type="scientific">Roseofilum casamattae BLCC-M143</name>
    <dbReference type="NCBI Taxonomy" id="3022442"/>
    <lineage>
        <taxon>Bacteria</taxon>
        <taxon>Bacillati</taxon>
        <taxon>Cyanobacteriota</taxon>
        <taxon>Cyanophyceae</taxon>
        <taxon>Desertifilales</taxon>
        <taxon>Desertifilaceae</taxon>
        <taxon>Roseofilum</taxon>
        <taxon>Roseofilum casamattae</taxon>
    </lineage>
</organism>
<dbReference type="PROSITE" id="PS51085">
    <property type="entry name" value="2FE2S_FER_2"/>
    <property type="match status" value="1"/>
</dbReference>
<dbReference type="CDD" id="cd00207">
    <property type="entry name" value="fer2"/>
    <property type="match status" value="1"/>
</dbReference>